<dbReference type="FunFam" id="3.30.160.60:FF:000322">
    <property type="entry name" value="GDNF-inducible zinc finger protein 1"/>
    <property type="match status" value="1"/>
</dbReference>
<evidence type="ECO:0000256" key="5">
    <source>
        <dbReference type="ARBA" id="ARBA00022833"/>
    </source>
</evidence>
<dbReference type="InterPro" id="IPR013087">
    <property type="entry name" value="Znf_C2H2_type"/>
</dbReference>
<accession>A0AA36FLF2</accession>
<evidence type="ECO:0000256" key="10">
    <source>
        <dbReference type="PROSITE-ProRule" id="PRU00042"/>
    </source>
</evidence>
<evidence type="ECO:0000256" key="4">
    <source>
        <dbReference type="ARBA" id="ARBA00022771"/>
    </source>
</evidence>
<dbReference type="InterPro" id="IPR036236">
    <property type="entry name" value="Znf_C2H2_sf"/>
</dbReference>
<evidence type="ECO:0000256" key="9">
    <source>
        <dbReference type="ARBA" id="ARBA00023242"/>
    </source>
</evidence>
<dbReference type="Pfam" id="PF12874">
    <property type="entry name" value="zf-met"/>
    <property type="match status" value="1"/>
</dbReference>
<evidence type="ECO:0000313" key="14">
    <source>
        <dbReference type="Proteomes" id="UP001162480"/>
    </source>
</evidence>
<keyword evidence="5" id="KW-0862">Zinc</keyword>
<dbReference type="Proteomes" id="UP001162480">
    <property type="component" value="Chromosome 26"/>
</dbReference>
<keyword evidence="14" id="KW-1185">Reference proteome</keyword>
<dbReference type="FunFam" id="3.30.160.60:FF:000690">
    <property type="entry name" value="Zinc finger protein 354C"/>
    <property type="match status" value="1"/>
</dbReference>
<dbReference type="Gene3D" id="3.30.160.60">
    <property type="entry name" value="Classic Zinc Finger"/>
    <property type="match status" value="4"/>
</dbReference>
<organism evidence="13 14">
    <name type="scientific">Octopus vulgaris</name>
    <name type="common">Common octopus</name>
    <dbReference type="NCBI Taxonomy" id="6645"/>
    <lineage>
        <taxon>Eukaryota</taxon>
        <taxon>Metazoa</taxon>
        <taxon>Spiralia</taxon>
        <taxon>Lophotrochozoa</taxon>
        <taxon>Mollusca</taxon>
        <taxon>Cephalopoda</taxon>
        <taxon>Coleoidea</taxon>
        <taxon>Octopodiformes</taxon>
        <taxon>Octopoda</taxon>
        <taxon>Incirrata</taxon>
        <taxon>Octopodidae</taxon>
        <taxon>Octopus</taxon>
    </lineage>
</organism>
<dbReference type="PANTHER" id="PTHR24379">
    <property type="entry name" value="KRAB AND ZINC FINGER DOMAIN-CONTAINING"/>
    <property type="match status" value="1"/>
</dbReference>
<comment type="subcellular location">
    <subcellularLocation>
        <location evidence="1">Nucleus</location>
    </subcellularLocation>
</comment>
<dbReference type="GO" id="GO:0005634">
    <property type="term" value="C:nucleus"/>
    <property type="evidence" value="ECO:0007669"/>
    <property type="project" value="UniProtKB-SubCell"/>
</dbReference>
<evidence type="ECO:0000256" key="6">
    <source>
        <dbReference type="ARBA" id="ARBA00023015"/>
    </source>
</evidence>
<dbReference type="Pfam" id="PF00096">
    <property type="entry name" value="zf-C2H2"/>
    <property type="match status" value="2"/>
</dbReference>
<feature type="compositionally biased region" description="Polar residues" evidence="11">
    <location>
        <begin position="257"/>
        <end position="267"/>
    </location>
</feature>
<feature type="domain" description="C2H2-type" evidence="12">
    <location>
        <begin position="116"/>
        <end position="143"/>
    </location>
</feature>
<dbReference type="EMBL" id="OX597839">
    <property type="protein sequence ID" value="CAI9741274.1"/>
    <property type="molecule type" value="Genomic_DNA"/>
</dbReference>
<feature type="region of interest" description="Disordered" evidence="11">
    <location>
        <begin position="290"/>
        <end position="309"/>
    </location>
</feature>
<dbReference type="AlphaFoldDB" id="A0AA36FLF2"/>
<dbReference type="PROSITE" id="PS00028">
    <property type="entry name" value="ZINC_FINGER_C2H2_1"/>
    <property type="match status" value="3"/>
</dbReference>
<keyword evidence="8" id="KW-0804">Transcription</keyword>
<protein>
    <submittedName>
        <fullName evidence="13">DNA-binding protein Ikaros</fullName>
    </submittedName>
</protein>
<gene>
    <name evidence="13" type="ORF">OCTVUL_1B009417</name>
</gene>
<name>A0AA36FLF2_OCTVU</name>
<dbReference type="SMART" id="SM00355">
    <property type="entry name" value="ZnF_C2H2"/>
    <property type="match status" value="5"/>
</dbReference>
<feature type="domain" description="C2H2-type" evidence="12">
    <location>
        <begin position="62"/>
        <end position="89"/>
    </location>
</feature>
<sequence length="502" mass="54803">MSSSSPVDHVASPVSLSTAAGSQISFEKDGENYKCSICGKAFGYKNGLIRHVRLTHDKERPFQCDICHRRFGYKNILLEHQNIHFGIKPYACNLCDKKFAARSNLVQHRLIHRKPYCCRMCNRRFDKEVQLQRHLLTCQGEALQCSICNYAASNQTSLNAHIFEAHPPQYYDTRDKNRVDLAGGDSTAGSLSIVSTCSANDNSSGGSGIDSVLSYNLQLSTETESMRKIDNICSQLASRSNSTTPSNDSVVGGATIKQEQPSPSYDSQPVFPVGISVSNNERCFVENQQKQYSNNGNSSNGSSSGVTSEAACRLTVSRLDNTSNHRSSSPPHPALASTTIDEMMQVVEVPATPDQPVSNRCYTVPSPRDLIPSNIADSTSSLSEMLSMLQNLIQKSQELEPSSSGGFSVAITPRKSTKDVATQFATPIDGVPLLEDTLAYYMSQGTFVENMAGELMAREYTSTRMALASTFSTFADCCVSPSYSTTTHIEGAVFYLTFSSLE</sequence>
<feature type="compositionally biased region" description="Low complexity" evidence="11">
    <location>
        <begin position="293"/>
        <end position="305"/>
    </location>
</feature>
<keyword evidence="9" id="KW-0539">Nucleus</keyword>
<evidence type="ECO:0000256" key="11">
    <source>
        <dbReference type="SAM" id="MobiDB-lite"/>
    </source>
</evidence>
<evidence type="ECO:0000256" key="8">
    <source>
        <dbReference type="ARBA" id="ARBA00023163"/>
    </source>
</evidence>
<feature type="compositionally biased region" description="Polar residues" evidence="11">
    <location>
        <begin position="237"/>
        <end position="249"/>
    </location>
</feature>
<evidence type="ECO:0000256" key="2">
    <source>
        <dbReference type="ARBA" id="ARBA00022723"/>
    </source>
</evidence>
<evidence type="ECO:0000256" key="3">
    <source>
        <dbReference type="ARBA" id="ARBA00022737"/>
    </source>
</evidence>
<dbReference type="GO" id="GO:0008270">
    <property type="term" value="F:zinc ion binding"/>
    <property type="evidence" value="ECO:0007669"/>
    <property type="project" value="UniProtKB-KW"/>
</dbReference>
<evidence type="ECO:0000259" key="12">
    <source>
        <dbReference type="PROSITE" id="PS50157"/>
    </source>
</evidence>
<keyword evidence="4 10" id="KW-0863">Zinc-finger</keyword>
<keyword evidence="2" id="KW-0479">Metal-binding</keyword>
<dbReference type="GO" id="GO:0003677">
    <property type="term" value="F:DNA binding"/>
    <property type="evidence" value="ECO:0007669"/>
    <property type="project" value="UniProtKB-KW"/>
</dbReference>
<evidence type="ECO:0000256" key="7">
    <source>
        <dbReference type="ARBA" id="ARBA00023125"/>
    </source>
</evidence>
<proteinExistence type="predicted"/>
<dbReference type="PANTHER" id="PTHR24379:SF121">
    <property type="entry name" value="C2H2-TYPE DOMAIN-CONTAINING PROTEIN"/>
    <property type="match status" value="1"/>
</dbReference>
<reference evidence="13" key="1">
    <citation type="submission" date="2023-08" db="EMBL/GenBank/DDBJ databases">
        <authorList>
            <person name="Alioto T."/>
            <person name="Alioto T."/>
            <person name="Gomez Garrido J."/>
        </authorList>
    </citation>
    <scope>NUCLEOTIDE SEQUENCE</scope>
</reference>
<feature type="region of interest" description="Disordered" evidence="11">
    <location>
        <begin position="237"/>
        <end position="269"/>
    </location>
</feature>
<keyword evidence="7 13" id="KW-0238">DNA-binding</keyword>
<dbReference type="SUPFAM" id="SSF57667">
    <property type="entry name" value="beta-beta-alpha zinc fingers"/>
    <property type="match status" value="3"/>
</dbReference>
<evidence type="ECO:0000313" key="13">
    <source>
        <dbReference type="EMBL" id="CAI9741274.1"/>
    </source>
</evidence>
<feature type="domain" description="C2H2-type" evidence="12">
    <location>
        <begin position="90"/>
        <end position="112"/>
    </location>
</feature>
<dbReference type="PROSITE" id="PS50157">
    <property type="entry name" value="ZINC_FINGER_C2H2_2"/>
    <property type="match status" value="4"/>
</dbReference>
<keyword evidence="3" id="KW-0677">Repeat</keyword>
<evidence type="ECO:0000256" key="1">
    <source>
        <dbReference type="ARBA" id="ARBA00004123"/>
    </source>
</evidence>
<feature type="domain" description="C2H2-type" evidence="12">
    <location>
        <begin position="33"/>
        <end position="61"/>
    </location>
</feature>
<keyword evidence="6" id="KW-0805">Transcription regulation</keyword>